<evidence type="ECO:0000313" key="3">
    <source>
        <dbReference type="EMBL" id="TYC08278.1"/>
    </source>
</evidence>
<gene>
    <name evidence="3" type="ORF">FXF65_38920</name>
</gene>
<accession>A0A5D0TQ84</accession>
<evidence type="ECO:0000259" key="1">
    <source>
        <dbReference type="Pfam" id="PF08279"/>
    </source>
</evidence>
<evidence type="ECO:0000313" key="4">
    <source>
        <dbReference type="Proteomes" id="UP000322634"/>
    </source>
</evidence>
<dbReference type="InterPro" id="IPR036390">
    <property type="entry name" value="WH_DNA-bd_sf"/>
</dbReference>
<dbReference type="OrthoDB" id="3171994at2"/>
<dbReference type="InterPro" id="IPR051534">
    <property type="entry name" value="CBASS_pafABC_assoc_protein"/>
</dbReference>
<dbReference type="EMBL" id="VSFF01000017">
    <property type="protein sequence ID" value="TYC08278.1"/>
    <property type="molecule type" value="Genomic_DNA"/>
</dbReference>
<dbReference type="Proteomes" id="UP000322634">
    <property type="component" value="Unassembled WGS sequence"/>
</dbReference>
<proteinExistence type="predicted"/>
<dbReference type="PROSITE" id="PS52050">
    <property type="entry name" value="WYL"/>
    <property type="match status" value="1"/>
</dbReference>
<dbReference type="PANTHER" id="PTHR34580:SF1">
    <property type="entry name" value="PROTEIN PAFC"/>
    <property type="match status" value="1"/>
</dbReference>
<dbReference type="InterPro" id="IPR036388">
    <property type="entry name" value="WH-like_DNA-bd_sf"/>
</dbReference>
<dbReference type="SUPFAM" id="SSF46785">
    <property type="entry name" value="Winged helix' DNA-binding domain"/>
    <property type="match status" value="1"/>
</dbReference>
<dbReference type="Gene3D" id="1.10.10.10">
    <property type="entry name" value="Winged helix-like DNA-binding domain superfamily/Winged helix DNA-binding domain"/>
    <property type="match status" value="1"/>
</dbReference>
<name>A0A5D0TQ84_9ACTN</name>
<dbReference type="InterPro" id="IPR013196">
    <property type="entry name" value="HTH_11"/>
</dbReference>
<comment type="caution">
    <text evidence="3">The sequence shown here is derived from an EMBL/GenBank/DDBJ whole genome shotgun (WGS) entry which is preliminary data.</text>
</comment>
<dbReference type="PANTHER" id="PTHR34580">
    <property type="match status" value="1"/>
</dbReference>
<sequence length="239" mass="26261">MNRTDRLYALVEELRACAPRRVSARELAARYEVSARTIERDICALQQAGVPIFADVGRGGGYTLDKSRTLPPLNFSPAEAVAVAITLARATGSPYTRSARTALHKIVTAMSAADSASARELADRIRFLGPADGDDPASSVPSVPSVLEEAIVTRRVVRLTYVDREGAETERDVEPVTFTASANGWYLTAWCRMRGGCRIFRTDRVRRAVLLEETAPERAPEAMHKDAPRDFVARPLEFV</sequence>
<dbReference type="AlphaFoldDB" id="A0A5D0TQ84"/>
<evidence type="ECO:0000259" key="2">
    <source>
        <dbReference type="Pfam" id="PF13280"/>
    </source>
</evidence>
<feature type="domain" description="Helix-turn-helix type 11" evidence="1">
    <location>
        <begin position="6"/>
        <end position="62"/>
    </location>
</feature>
<reference evidence="3 4" key="1">
    <citation type="submission" date="2019-08" db="EMBL/GenBank/DDBJ databases">
        <title>Actinomadura sp. nov. CYP1-5 isolated from mountain soil.</title>
        <authorList>
            <person name="Songsumanus A."/>
            <person name="Kuncharoen N."/>
            <person name="Kudo T."/>
            <person name="Yuki M."/>
            <person name="Igarashi Y."/>
            <person name="Tanasupawat S."/>
        </authorList>
    </citation>
    <scope>NUCLEOTIDE SEQUENCE [LARGE SCALE GENOMIC DNA]</scope>
    <source>
        <strain evidence="3 4">GKU157</strain>
    </source>
</reference>
<dbReference type="Pfam" id="PF08279">
    <property type="entry name" value="HTH_11"/>
    <property type="match status" value="1"/>
</dbReference>
<feature type="domain" description="WYL" evidence="2">
    <location>
        <begin position="146"/>
        <end position="208"/>
    </location>
</feature>
<dbReference type="InterPro" id="IPR026881">
    <property type="entry name" value="WYL_dom"/>
</dbReference>
<organism evidence="3 4">
    <name type="scientific">Actinomadura syzygii</name>
    <dbReference type="NCBI Taxonomy" id="1427538"/>
    <lineage>
        <taxon>Bacteria</taxon>
        <taxon>Bacillati</taxon>
        <taxon>Actinomycetota</taxon>
        <taxon>Actinomycetes</taxon>
        <taxon>Streptosporangiales</taxon>
        <taxon>Thermomonosporaceae</taxon>
        <taxon>Actinomadura</taxon>
    </lineage>
</organism>
<dbReference type="RefSeq" id="WP_148355398.1">
    <property type="nucleotide sequence ID" value="NZ_JBHSBF010000015.1"/>
</dbReference>
<protein>
    <submittedName>
        <fullName evidence="3">YafY family transcriptional regulator</fullName>
    </submittedName>
</protein>
<keyword evidence="4" id="KW-1185">Reference proteome</keyword>
<dbReference type="Pfam" id="PF13280">
    <property type="entry name" value="WYL"/>
    <property type="match status" value="1"/>
</dbReference>